<reference evidence="3 4" key="1">
    <citation type="submission" date="2024-01" db="EMBL/GenBank/DDBJ databases">
        <title>Genome assemblies of Stephania.</title>
        <authorList>
            <person name="Yang L."/>
        </authorList>
    </citation>
    <scope>NUCLEOTIDE SEQUENCE [LARGE SCALE GENOMIC DNA]</scope>
    <source>
        <strain evidence="3">QJT</strain>
        <tissue evidence="3">Leaf</tissue>
    </source>
</reference>
<dbReference type="PANTHER" id="PTHR38355">
    <property type="entry name" value="OS06G0149500 PROTEIN"/>
    <property type="match status" value="1"/>
</dbReference>
<proteinExistence type="predicted"/>
<keyword evidence="2" id="KW-0472">Membrane</keyword>
<gene>
    <name evidence="3" type="ORF">Sjap_021541</name>
</gene>
<feature type="transmembrane region" description="Helical" evidence="2">
    <location>
        <begin position="20"/>
        <end position="37"/>
    </location>
</feature>
<keyword evidence="4" id="KW-1185">Reference proteome</keyword>
<dbReference type="GO" id="GO:0005739">
    <property type="term" value="C:mitochondrion"/>
    <property type="evidence" value="ECO:0007669"/>
    <property type="project" value="TreeGrafter"/>
</dbReference>
<feature type="compositionally biased region" description="Low complexity" evidence="1">
    <location>
        <begin position="103"/>
        <end position="117"/>
    </location>
</feature>
<protein>
    <submittedName>
        <fullName evidence="3">Uncharacterized protein</fullName>
    </submittedName>
</protein>
<keyword evidence="2" id="KW-1133">Transmembrane helix</keyword>
<organism evidence="3 4">
    <name type="scientific">Stephania japonica</name>
    <dbReference type="NCBI Taxonomy" id="461633"/>
    <lineage>
        <taxon>Eukaryota</taxon>
        <taxon>Viridiplantae</taxon>
        <taxon>Streptophyta</taxon>
        <taxon>Embryophyta</taxon>
        <taxon>Tracheophyta</taxon>
        <taxon>Spermatophyta</taxon>
        <taxon>Magnoliopsida</taxon>
        <taxon>Ranunculales</taxon>
        <taxon>Menispermaceae</taxon>
        <taxon>Menispermoideae</taxon>
        <taxon>Cissampelideae</taxon>
        <taxon>Stephania</taxon>
    </lineage>
</organism>
<name>A0AAP0HRN2_9MAGN</name>
<evidence type="ECO:0000313" key="3">
    <source>
        <dbReference type="EMBL" id="KAK9096044.1"/>
    </source>
</evidence>
<dbReference type="PANTHER" id="PTHR38355:SF1">
    <property type="entry name" value="OS06G0149500 PROTEIN"/>
    <property type="match status" value="1"/>
</dbReference>
<dbReference type="Proteomes" id="UP001417504">
    <property type="component" value="Unassembled WGS sequence"/>
</dbReference>
<accession>A0AAP0HRN2</accession>
<keyword evidence="2" id="KW-0812">Transmembrane</keyword>
<evidence type="ECO:0000256" key="1">
    <source>
        <dbReference type="SAM" id="MobiDB-lite"/>
    </source>
</evidence>
<evidence type="ECO:0000256" key="2">
    <source>
        <dbReference type="SAM" id="Phobius"/>
    </source>
</evidence>
<comment type="caution">
    <text evidence="3">The sequence shown here is derived from an EMBL/GenBank/DDBJ whole genome shotgun (WGS) entry which is preliminary data.</text>
</comment>
<feature type="region of interest" description="Disordered" evidence="1">
    <location>
        <begin position="103"/>
        <end position="129"/>
    </location>
</feature>
<sequence>MEWAGRAMNTVLRTSNNNTIINAFLVASFVALGVRSVNQQRLIDSLQAEKQSLIKTNKSIKKTMWEWKQQLFADASDSPSSPSSPVSLAKLKSIYGEAQAPIATQQQQQGALGTQAGEDSSSPPPKFVV</sequence>
<dbReference type="EMBL" id="JBBNAE010000009">
    <property type="protein sequence ID" value="KAK9096044.1"/>
    <property type="molecule type" value="Genomic_DNA"/>
</dbReference>
<dbReference type="AlphaFoldDB" id="A0AAP0HRN2"/>
<evidence type="ECO:0000313" key="4">
    <source>
        <dbReference type="Proteomes" id="UP001417504"/>
    </source>
</evidence>